<name>A0A8B8KZ27_ABRPR</name>
<dbReference type="Gene3D" id="3.30.420.60">
    <property type="entry name" value="eRF1 domain 2"/>
    <property type="match status" value="1"/>
</dbReference>
<evidence type="ECO:0000313" key="9">
    <source>
        <dbReference type="RefSeq" id="XP_027349172.1"/>
    </source>
</evidence>
<keyword evidence="4 6" id="KW-0963">Cytoplasm</keyword>
<dbReference type="Pfam" id="PF26356">
    <property type="entry name" value="Pelota_N"/>
    <property type="match status" value="1"/>
</dbReference>
<comment type="subcellular location">
    <subcellularLocation>
        <location evidence="2 6">Cytoplasm</location>
    </subcellularLocation>
</comment>
<dbReference type="KEGG" id="aprc:113860847"/>
<proteinExistence type="inferred from homology"/>
<keyword evidence="5 6" id="KW-0479">Metal-binding</keyword>
<organism evidence="8 9">
    <name type="scientific">Abrus precatorius</name>
    <name type="common">Indian licorice</name>
    <name type="synonym">Glycine abrus</name>
    <dbReference type="NCBI Taxonomy" id="3816"/>
    <lineage>
        <taxon>Eukaryota</taxon>
        <taxon>Viridiplantae</taxon>
        <taxon>Streptophyta</taxon>
        <taxon>Embryophyta</taxon>
        <taxon>Tracheophyta</taxon>
        <taxon>Spermatophyta</taxon>
        <taxon>Magnoliopsida</taxon>
        <taxon>eudicotyledons</taxon>
        <taxon>Gunneridae</taxon>
        <taxon>Pentapetalae</taxon>
        <taxon>rosids</taxon>
        <taxon>fabids</taxon>
        <taxon>Fabales</taxon>
        <taxon>Fabaceae</taxon>
        <taxon>Papilionoideae</taxon>
        <taxon>50 kb inversion clade</taxon>
        <taxon>NPAAA clade</taxon>
        <taxon>indigoferoid/millettioid clade</taxon>
        <taxon>Abreae</taxon>
        <taxon>Abrus</taxon>
    </lineage>
</organism>
<accession>A0A8B8KZ27</accession>
<dbReference type="SUPFAM" id="SSF159065">
    <property type="entry name" value="Dom34/Pelota N-terminal domain-like"/>
    <property type="match status" value="1"/>
</dbReference>
<dbReference type="Proteomes" id="UP000694853">
    <property type="component" value="Unplaced"/>
</dbReference>
<dbReference type="RefSeq" id="XP_027349172.1">
    <property type="nucleotide sequence ID" value="XM_027493371.1"/>
</dbReference>
<dbReference type="SUPFAM" id="SSF55315">
    <property type="entry name" value="L30e-like"/>
    <property type="match status" value="1"/>
</dbReference>
<keyword evidence="8" id="KW-1185">Reference proteome</keyword>
<dbReference type="Gene3D" id="3.30.1330.30">
    <property type="match status" value="1"/>
</dbReference>
<comment type="similarity">
    <text evidence="3 6">Belongs to the eukaryotic release factor 1 family. Pelota subfamily.</text>
</comment>
<comment type="cofactor">
    <cofactor evidence="1 6">
        <name>a divalent metal cation</name>
        <dbReference type="ChEBI" id="CHEBI:60240"/>
    </cofactor>
</comment>
<dbReference type="InterPro" id="IPR038069">
    <property type="entry name" value="Pelota/DOM34_N"/>
</dbReference>
<reference evidence="8" key="1">
    <citation type="journal article" date="2019" name="Toxins">
        <title>Detection of Abrin-Like and Prepropulchellin-Like Toxin Genes and Transcripts Using Whole Genome Sequencing and Full-Length Transcript Sequencing of Abrus precatorius.</title>
        <authorList>
            <person name="Hovde B.T."/>
            <person name="Daligault H.E."/>
            <person name="Hanschen E.R."/>
            <person name="Kunde Y.A."/>
            <person name="Johnson M.B."/>
            <person name="Starkenburg S.R."/>
            <person name="Johnson S.L."/>
        </authorList>
    </citation>
    <scope>NUCLEOTIDE SEQUENCE [LARGE SCALE GENOMIC DNA]</scope>
</reference>
<dbReference type="InterPro" id="IPR005140">
    <property type="entry name" value="eRF1_Pelota-like_N"/>
</dbReference>
<evidence type="ECO:0000259" key="7">
    <source>
        <dbReference type="SMART" id="SM01194"/>
    </source>
</evidence>
<dbReference type="InterPro" id="IPR029064">
    <property type="entry name" value="Ribosomal_eL30-like_sf"/>
</dbReference>
<dbReference type="FunFam" id="3.30.1330.30:FF:000008">
    <property type="entry name" value="Protein pelota homolog"/>
    <property type="match status" value="1"/>
</dbReference>
<dbReference type="InterPro" id="IPR005142">
    <property type="entry name" value="eRF1_3"/>
</dbReference>
<dbReference type="PANTHER" id="PTHR10853">
    <property type="entry name" value="PELOTA"/>
    <property type="match status" value="1"/>
</dbReference>
<comment type="function">
    <text evidence="6">Component of the Pelota-HBS1L complex, a complex that recognizes stalled ribosomes and triggers the No-Go Decay (NGD) pathway. In the Pelota-HBS1L complex, pelo recognizes ribosomes stalled at the 3' end of an mRNA and engages stalled ribosomes by destabilizing mRNA in the mRNA channel.</text>
</comment>
<gene>
    <name evidence="9" type="primary">LOC113860847</name>
</gene>
<dbReference type="AlphaFoldDB" id="A0A8B8KZ27"/>
<dbReference type="FunFam" id="2.30.30.870:FF:000002">
    <property type="entry name" value="Protein pelota homolog"/>
    <property type="match status" value="1"/>
</dbReference>
<evidence type="ECO:0000256" key="2">
    <source>
        <dbReference type="ARBA" id="ARBA00004496"/>
    </source>
</evidence>
<dbReference type="GeneID" id="113860847"/>
<dbReference type="GO" id="GO:0070966">
    <property type="term" value="P:nuclear-transcribed mRNA catabolic process, no-go decay"/>
    <property type="evidence" value="ECO:0007669"/>
    <property type="project" value="InterPro"/>
</dbReference>
<dbReference type="InterPro" id="IPR058547">
    <property type="entry name" value="Pelota_N"/>
</dbReference>
<dbReference type="GO" id="GO:0005737">
    <property type="term" value="C:cytoplasm"/>
    <property type="evidence" value="ECO:0007669"/>
    <property type="project" value="UniProtKB-SubCell"/>
</dbReference>
<feature type="domain" description="eRF1/Pelota-like N-terminal" evidence="7">
    <location>
        <begin position="1"/>
        <end position="128"/>
    </location>
</feature>
<sequence length="370" mass="41149">MKLLQKDFAANQSGTAKIMPEEPDDVWLLYNLILPGDVVSADTTRKVRLESTKTAASRVKITLHLKVTCRDFLNDSSTLRLRGKNLQPNPYVAAGSFHTLTLEPNKTFDLRKKLWNSDAVEALNESAQNSKSSSSLAVVLFHQSHAEIYLVGNGATTRFSNVEASSNSSRNKAVSSTVFFRDVFAALVRHVDFTVVKRVVIASEASTKDEFRRFVLSEAKRLRMTWMEENKSRIVVASSGKNGDLGEVLGDRAVTDLIKDSKVGIEVRAFRELWDMVCNNSDRACYGPHNVESAHEMRAIETLLITDELYRNADIGIRQRYGGLVKEVKEGGGKVLVYSSMHVSAPQLSMLTGVAAILRFPLPHLQDFDV</sequence>
<dbReference type="GO" id="GO:0046872">
    <property type="term" value="F:metal ion binding"/>
    <property type="evidence" value="ECO:0007669"/>
    <property type="project" value="UniProtKB-KW"/>
</dbReference>
<dbReference type="PANTHER" id="PTHR10853:SF3">
    <property type="entry name" value="EUKARYOTIC RELEASE FACTOR 1 (ERF1) FAMILY PROTEIN"/>
    <property type="match status" value="1"/>
</dbReference>
<dbReference type="Pfam" id="PF03465">
    <property type="entry name" value="eRF1_3"/>
    <property type="match status" value="1"/>
</dbReference>
<protein>
    <recommendedName>
        <fullName evidence="6">Protein pelota homolog</fullName>
    </recommendedName>
</protein>
<evidence type="ECO:0000256" key="5">
    <source>
        <dbReference type="ARBA" id="ARBA00022723"/>
    </source>
</evidence>
<dbReference type="GO" id="GO:0070481">
    <property type="term" value="P:nuclear-transcribed mRNA catabolic process, non-stop decay"/>
    <property type="evidence" value="ECO:0007669"/>
    <property type="project" value="InterPro"/>
</dbReference>
<dbReference type="OrthoDB" id="10249111at2759"/>
<evidence type="ECO:0000256" key="1">
    <source>
        <dbReference type="ARBA" id="ARBA00001968"/>
    </source>
</evidence>
<dbReference type="GO" id="GO:0032790">
    <property type="term" value="P:ribosome disassembly"/>
    <property type="evidence" value="ECO:0007669"/>
    <property type="project" value="TreeGrafter"/>
</dbReference>
<dbReference type="InterPro" id="IPR004405">
    <property type="entry name" value="TF_pelota"/>
</dbReference>
<dbReference type="SUPFAM" id="SSF53137">
    <property type="entry name" value="Translational machinery components"/>
    <property type="match status" value="1"/>
</dbReference>
<dbReference type="GO" id="GO:0070651">
    <property type="term" value="P:nonfunctional rRNA decay"/>
    <property type="evidence" value="ECO:0007669"/>
    <property type="project" value="TreeGrafter"/>
</dbReference>
<evidence type="ECO:0000256" key="4">
    <source>
        <dbReference type="ARBA" id="ARBA00022490"/>
    </source>
</evidence>
<dbReference type="InterPro" id="IPR042226">
    <property type="entry name" value="eFR1_2_sf"/>
</dbReference>
<dbReference type="Gene3D" id="2.30.30.870">
    <property type="entry name" value="Pelota, domain A"/>
    <property type="match status" value="1"/>
</dbReference>
<reference evidence="9" key="2">
    <citation type="submission" date="2025-08" db="UniProtKB">
        <authorList>
            <consortium name="RefSeq"/>
        </authorList>
    </citation>
    <scope>IDENTIFICATION</scope>
    <source>
        <tissue evidence="9">Young leaves</tissue>
    </source>
</reference>
<dbReference type="GO" id="GO:0071025">
    <property type="term" value="P:RNA surveillance"/>
    <property type="evidence" value="ECO:0007669"/>
    <property type="project" value="InterPro"/>
</dbReference>
<evidence type="ECO:0000256" key="6">
    <source>
        <dbReference type="RuleBase" id="RU362019"/>
    </source>
</evidence>
<dbReference type="SMART" id="SM01194">
    <property type="entry name" value="eRF1_1"/>
    <property type="match status" value="1"/>
</dbReference>
<evidence type="ECO:0000313" key="8">
    <source>
        <dbReference type="Proteomes" id="UP000694853"/>
    </source>
</evidence>
<evidence type="ECO:0000256" key="3">
    <source>
        <dbReference type="ARBA" id="ARBA00009504"/>
    </source>
</evidence>
<dbReference type="NCBIfam" id="TIGR00111">
    <property type="entry name" value="pelota"/>
    <property type="match status" value="1"/>
</dbReference>